<dbReference type="Pfam" id="PF00534">
    <property type="entry name" value="Glycos_transf_1"/>
    <property type="match status" value="1"/>
</dbReference>
<feature type="domain" description="Glycosyl transferase family 1" evidence="3">
    <location>
        <begin position="179"/>
        <end position="337"/>
    </location>
</feature>
<gene>
    <name evidence="4" type="ORF">SAMN05444008_102437</name>
</gene>
<reference evidence="4 5" key="1">
    <citation type="submission" date="2016-11" db="EMBL/GenBank/DDBJ databases">
        <authorList>
            <person name="Jaros S."/>
            <person name="Januszkiewicz K."/>
            <person name="Wedrychowicz H."/>
        </authorList>
    </citation>
    <scope>NUCLEOTIDE SEQUENCE [LARGE SCALE GENOMIC DNA]</scope>
    <source>
        <strain evidence="4 5">DSM 26897</strain>
    </source>
</reference>
<sequence length="364" mass="42248">MRKQRIICAVTNDLLYDQRMIRICTSLADAGYEVMLVGRRYRNTPALVAQPFRQHRIHCWFIKGKLFYAEYNLRLFTWLLFQKANLLCAIDLDTILPVLFASKLKGTKRVYDAHELFCEMKEVVSRPRIYQFWKGVERYAVPQFRLGYTVNEPIRDILAREYGVHYEVIRNMPWLKPVKHTPEPEPFILYQGAVNEGRSFETLIPAFQWIDLPLHIYGDGNFLEQARALVQELGLSQKVLFKGKLVPTALQAQTPKATLGITIFENKGLSNYYSLANRFFDYMHAGVPQLCADYPVYRSINQEYEVAHLVADLSARNLASAINQLLASPAKLQTLRSNCLEAREVFSWQAEEKRLIHFYRSILG</sequence>
<evidence type="ECO:0000313" key="5">
    <source>
        <dbReference type="Proteomes" id="UP000184368"/>
    </source>
</evidence>
<dbReference type="STRING" id="1302690.BUE76_11570"/>
<dbReference type="PANTHER" id="PTHR12526">
    <property type="entry name" value="GLYCOSYLTRANSFERASE"/>
    <property type="match status" value="1"/>
</dbReference>
<accession>A0A1M4VZZ0</accession>
<dbReference type="RefSeq" id="WP_245798302.1">
    <property type="nucleotide sequence ID" value="NZ_FQUO01000002.1"/>
</dbReference>
<keyword evidence="1" id="KW-0328">Glycosyltransferase</keyword>
<evidence type="ECO:0000256" key="1">
    <source>
        <dbReference type="ARBA" id="ARBA00022676"/>
    </source>
</evidence>
<keyword evidence="5" id="KW-1185">Reference proteome</keyword>
<organism evidence="4 5">
    <name type="scientific">Cnuella takakiae</name>
    <dbReference type="NCBI Taxonomy" id="1302690"/>
    <lineage>
        <taxon>Bacteria</taxon>
        <taxon>Pseudomonadati</taxon>
        <taxon>Bacteroidota</taxon>
        <taxon>Chitinophagia</taxon>
        <taxon>Chitinophagales</taxon>
        <taxon>Chitinophagaceae</taxon>
        <taxon>Cnuella</taxon>
    </lineage>
</organism>
<dbReference type="PANTHER" id="PTHR12526:SF629">
    <property type="entry name" value="TEICHURONIC ACID BIOSYNTHESIS GLYCOSYLTRANSFERASE TUAH-RELATED"/>
    <property type="match status" value="1"/>
</dbReference>
<dbReference type="GO" id="GO:0016757">
    <property type="term" value="F:glycosyltransferase activity"/>
    <property type="evidence" value="ECO:0007669"/>
    <property type="project" value="UniProtKB-KW"/>
</dbReference>
<keyword evidence="2 4" id="KW-0808">Transferase</keyword>
<proteinExistence type="predicted"/>
<name>A0A1M4VZZ0_9BACT</name>
<evidence type="ECO:0000259" key="3">
    <source>
        <dbReference type="Pfam" id="PF00534"/>
    </source>
</evidence>
<dbReference type="AlphaFoldDB" id="A0A1M4VZZ0"/>
<dbReference type="Proteomes" id="UP000184368">
    <property type="component" value="Unassembled WGS sequence"/>
</dbReference>
<evidence type="ECO:0000313" key="4">
    <source>
        <dbReference type="EMBL" id="SHE74443.1"/>
    </source>
</evidence>
<dbReference type="Gene3D" id="3.40.50.2000">
    <property type="entry name" value="Glycogen Phosphorylase B"/>
    <property type="match status" value="2"/>
</dbReference>
<protein>
    <submittedName>
        <fullName evidence="4">Glycosyltransferase involved in cell wall bisynthesis</fullName>
    </submittedName>
</protein>
<evidence type="ECO:0000256" key="2">
    <source>
        <dbReference type="ARBA" id="ARBA00022679"/>
    </source>
</evidence>
<dbReference type="EMBL" id="FQUO01000002">
    <property type="protein sequence ID" value="SHE74443.1"/>
    <property type="molecule type" value="Genomic_DNA"/>
</dbReference>
<dbReference type="InterPro" id="IPR001296">
    <property type="entry name" value="Glyco_trans_1"/>
</dbReference>
<dbReference type="SUPFAM" id="SSF53756">
    <property type="entry name" value="UDP-Glycosyltransferase/glycogen phosphorylase"/>
    <property type="match status" value="1"/>
</dbReference>